<feature type="region of interest" description="Disordered" evidence="1">
    <location>
        <begin position="2445"/>
        <end position="2473"/>
    </location>
</feature>
<feature type="compositionally biased region" description="Acidic residues" evidence="1">
    <location>
        <begin position="8"/>
        <end position="22"/>
    </location>
</feature>
<protein>
    <submittedName>
        <fullName evidence="3">Lytic transglycosylase domain-containing protein</fullName>
    </submittedName>
</protein>
<feature type="region of interest" description="Disordered" evidence="1">
    <location>
        <begin position="794"/>
        <end position="830"/>
    </location>
</feature>
<dbReference type="SUPFAM" id="SSF53955">
    <property type="entry name" value="Lysozyme-like"/>
    <property type="match status" value="1"/>
</dbReference>
<gene>
    <name evidence="3" type="ORF">DTU56_08765</name>
</gene>
<accession>A0A5U8XK57</accession>
<organism evidence="3">
    <name type="scientific">Salmonella muenchen</name>
    <dbReference type="NCBI Taxonomy" id="596"/>
    <lineage>
        <taxon>Bacteria</taxon>
        <taxon>Pseudomonadati</taxon>
        <taxon>Pseudomonadota</taxon>
        <taxon>Gammaproteobacteria</taxon>
        <taxon>Enterobacterales</taxon>
        <taxon>Enterobacteriaceae</taxon>
        <taxon>Salmonella</taxon>
    </lineage>
</organism>
<dbReference type="InterPro" id="IPR008258">
    <property type="entry name" value="Transglycosylase_SLT_dom_1"/>
</dbReference>
<feature type="compositionally biased region" description="Basic and acidic residues" evidence="1">
    <location>
        <begin position="2311"/>
        <end position="2325"/>
    </location>
</feature>
<sequence length="2473" mass="272340">MAKKNDIDDFDLDNLDDFDDFDEPPRSTGGKSRNPILDTARTARKSALDSVFPDGERARIILKGMPKAASEAYDGYKDVADAASDVFSHTKEELVKTERALKIQTRQMVPTMRKYLPKMLVNPVEKWAKSVDLGQGGNDYDPQQAMIDRAMSDVFGGGGGAPQTQDEQREMQEDAVEEKLRSTIETMKGDQQQATLIQIAKDVRMTTNLQKGVMINVQRKQLELSYRQLFALQDIAKLKQSEFDRNTPALEAIVKNTALPDYAKEEFGEITGALMKRKLAEWISPARYAETFIEQIRDNMKKKISNVLTEGRGLSDMFMGSMVEDDMDLDDQSELSPDKQRSNLTQKGVGLGVGYLAKRFINPLRDKALGKIRGRLEDHRGANTFANRAAYNLMNLPMIANSAISGERDSALGNVFKTLNELGIAPSYKREKISIGARDGEMLAGVAKFDRRTWLSINEVIPAWLAEINRSIRWGYGENVNQTYDLTTRGFVDKKVVGNRVRKHVAADQLRERMRGRMNEVIDMFDTDKSMTNDQRQRLGAFLEDRISTAREFNAEALLKDDHLLSRFLGAEGTSKVKGLIEKHSSGTGGAAEFSNKINAEMRGLRGQATSYQKRVEEARAIYGDRALIDSGLFRYDATRDELVPDGDLTDIYTTFGTLQQGKTKSGRSLTREQEIARKLGNGSAAADLLRRRFGDSGEDLNPGPGPAPKGKRQKGRPPKGGGIGLTVRELSGVLYGSERTDFPTLFRENTLSQQGGGASSDAIVEAIRMNSCKDIVQRILEHVQSMDEQGILLNSGEPDYVDGPEDESGESNEDRNSRRRRAKRRAKRRRIQLRRTGGLISQWFGLMGETAGKGVEGIGKGIGASYRGLRSLGAKMFGGEGPGFMSRAFKFGKDGVLSGFRGVGAFAKAAIGARDIYNSNGDVVLEGNKLKNGQYFQKINNVTKAVYTIDDINLNGNIYDKDGNVVVTKQALKAGGELSYYKGGRWWKVTEMIGGKAGGLLNKVTTGLSKGFGSVGEMAKRAKNWFTNYPDMYVGNEQNPRIRANMMREGEYLLQNGGKVIYRPEDITGAVVNRKGDVIISADEVANPNFKLVDRWGRTVRTPLGRMVGRIAGVGRFAMDKLSKIPSFVRGMNNRIRNNKWVTGVKNRLGDNFITRWLNKESGTGDNNGWFRNNTIFGGGATRKTNHILIRIYKLLNARMAGEAEDESWINEMGEDAGHTGKRAKEVVQRARRLAKIARRRAKREGLAYRDRVTSSSWYNRAKAKGQGFASRLKGTIDSYRPDRFDDETKQRILEHLEGRDDDVANYYRERLMAKGKINPKLIREDLDEDLANLADRFRGRWGAMRYENSDEFMGPRRQTHSILKRMGQRVGGAKGRVGSFLDNAKGRLDAYRYQRSDDFMGPKKKETLMDKLTRLVDISEASWFNTMRQSSEDAGMPEGMLRGMFAKFGQRVKFNKDGEKRDYFRWFKRRSEPKPEGEKKKGFFSGLFGKKEEGDKSSMFMTVMGGLWSAISGLSKGVWGLTKFVTKFGIGGGLKLAGKVLGGVLSPVSWLARGALAAGSAVVTAVGWPVILGVAAAGAAIWGAYKLATREPTRYLDRMRLAQYGFRDYDLWSSDDGAKAKYMEDQLRKFVAFSANGEASLRGLSAVEAEKVAVGFGVDKENKGELIAFHAFAQQRFIPIYLRWLTAIRQLQSAPRLEDLGDEKKVTKEDMQTLFGKLALDKDSPFLKTLTDPRKVDRGWASKLWDAVTFTEPDLLNGDEVVAVQKEVEHDIKRRRLRRKDRIKLMQNKENFVKESTAVSEQFASLREEDKKRKDNEVKDGDIKSTDIIEMQVEQVKAQKKDLDALQSVRLKTYGLKTLEAAQVKSLLLFEDAVLPCIDKRSGKFEGKIESLLNSLVPGVMSTNRKSDMLTWFQYRFLPAYVTYVLAVARYAPAANPNRLVLSGGYLYEVALMTSRAQADRNGFKESVWTININPFGGAANDDASTINDELASLKELSKKADMVVRNVLDAKSLAKRMGTKNGKVYENGGGPQQRERLDSSMYNSDMTGGSADALRNNVSNTISAANTGISGDGGVTGGSMPTIGDGAFMRDQGLTMGEGGQGDYMSIRSAGRSIQDIITAACRLVGIPPLLGLTIAMIESGMNPSIKAKGSSATGLFQFTSGTWDDMMKRYANQYGIPAGTSPKDPVANAILGALYLKEGHTVVKKKTGTDPSATAIYMHHFLGGGGVSQFINAMRQNPAGNAAAAMPKAASANPTIFYDKSGNPRSFAQIYNLMRQKVSAAESNVRQFAPGSSSLSGPEMNNVPAENAERRDEVIEQKGARDGQAIADSAGANSVPNPAGVKATSAPPDMSQPMSTAADGVSQSYPTISPEQKQKYAEAATSAAVGSDPVVSAPTETPKSVDDASLSIPQQSLNVQRQMLAQLITIATAVSSGASMVGDRSAAASTATPSGPKVVHGDPTINTSRITTQ</sequence>
<feature type="compositionally biased region" description="Basic residues" evidence="1">
    <location>
        <begin position="818"/>
        <end position="830"/>
    </location>
</feature>
<feature type="domain" description="Transglycosylase SLT" evidence="2">
    <location>
        <begin position="2129"/>
        <end position="2206"/>
    </location>
</feature>
<dbReference type="Pfam" id="PF01464">
    <property type="entry name" value="SLT"/>
    <property type="match status" value="1"/>
</dbReference>
<feature type="compositionally biased region" description="Polar residues" evidence="1">
    <location>
        <begin position="2288"/>
        <end position="2300"/>
    </location>
</feature>
<feature type="compositionally biased region" description="Polar residues" evidence="1">
    <location>
        <begin position="2365"/>
        <end position="2375"/>
    </location>
</feature>
<feature type="compositionally biased region" description="Polar residues" evidence="1">
    <location>
        <begin position="2464"/>
        <end position="2473"/>
    </location>
</feature>
<evidence type="ECO:0000313" key="3">
    <source>
        <dbReference type="EMBL" id="EBS0563206.1"/>
    </source>
</evidence>
<feature type="region of interest" description="Disordered" evidence="1">
    <location>
        <begin position="1"/>
        <end position="40"/>
    </location>
</feature>
<evidence type="ECO:0000259" key="2">
    <source>
        <dbReference type="Pfam" id="PF01464"/>
    </source>
</evidence>
<comment type="caution">
    <text evidence="3">The sequence shown here is derived from an EMBL/GenBank/DDBJ whole genome shotgun (WGS) entry which is preliminary data.</text>
</comment>
<reference evidence="3" key="1">
    <citation type="submission" date="2018-07" db="EMBL/GenBank/DDBJ databases">
        <authorList>
            <person name="Ashton P.M."/>
            <person name="Dallman T."/>
            <person name="Nair S."/>
            <person name="De Pinna E."/>
            <person name="Peters T."/>
            <person name="Grant K."/>
        </authorList>
    </citation>
    <scope>NUCLEOTIDE SEQUENCE</scope>
    <source>
        <strain evidence="3">142535</strain>
    </source>
</reference>
<dbReference type="InterPro" id="IPR023346">
    <property type="entry name" value="Lysozyme-like_dom_sf"/>
</dbReference>
<feature type="compositionally biased region" description="Acidic residues" evidence="1">
    <location>
        <begin position="800"/>
        <end position="812"/>
    </location>
</feature>
<name>A0A5U8XK57_SALMU</name>
<feature type="region of interest" description="Disordered" evidence="1">
    <location>
        <begin position="2288"/>
        <end position="2407"/>
    </location>
</feature>
<proteinExistence type="predicted"/>
<dbReference type="Gene3D" id="1.10.530.10">
    <property type="match status" value="1"/>
</dbReference>
<dbReference type="EMBL" id="AAGUDP010000006">
    <property type="protein sequence ID" value="EBS0563206.1"/>
    <property type="molecule type" value="Genomic_DNA"/>
</dbReference>
<evidence type="ECO:0000256" key="1">
    <source>
        <dbReference type="SAM" id="MobiDB-lite"/>
    </source>
</evidence>
<feature type="region of interest" description="Disordered" evidence="1">
    <location>
        <begin position="695"/>
        <end position="726"/>
    </location>
</feature>